<dbReference type="PROSITE" id="PS52015">
    <property type="entry name" value="TONB_CTD"/>
    <property type="match status" value="1"/>
</dbReference>
<evidence type="ECO:0000256" key="7">
    <source>
        <dbReference type="ARBA" id="ARBA00022927"/>
    </source>
</evidence>
<feature type="domain" description="TonB C-terminal" evidence="11">
    <location>
        <begin position="32"/>
        <end position="128"/>
    </location>
</feature>
<dbReference type="InterPro" id="IPR051045">
    <property type="entry name" value="TonB-dependent_transducer"/>
</dbReference>
<dbReference type="EMBL" id="BAABKY010000002">
    <property type="protein sequence ID" value="GAA5072621.1"/>
    <property type="molecule type" value="Genomic_DNA"/>
</dbReference>
<keyword evidence="13" id="KW-1185">Reference proteome</keyword>
<comment type="similarity">
    <text evidence="2">Belongs to the TonB family.</text>
</comment>
<dbReference type="PROSITE" id="PS51257">
    <property type="entry name" value="PROKAR_LIPOPROTEIN"/>
    <property type="match status" value="1"/>
</dbReference>
<evidence type="ECO:0000256" key="8">
    <source>
        <dbReference type="ARBA" id="ARBA00022989"/>
    </source>
</evidence>
<evidence type="ECO:0000256" key="6">
    <source>
        <dbReference type="ARBA" id="ARBA00022692"/>
    </source>
</evidence>
<comment type="subcellular location">
    <subcellularLocation>
        <location evidence="1">Cell inner membrane</location>
        <topology evidence="1">Single-pass membrane protein</topology>
        <orientation evidence="1">Periplasmic side</orientation>
    </subcellularLocation>
</comment>
<organism evidence="12 13">
    <name type="scientific">Lysobacter panacisoli</name>
    <dbReference type="NCBI Taxonomy" id="1255263"/>
    <lineage>
        <taxon>Bacteria</taxon>
        <taxon>Pseudomonadati</taxon>
        <taxon>Pseudomonadota</taxon>
        <taxon>Gammaproteobacteria</taxon>
        <taxon>Lysobacterales</taxon>
        <taxon>Lysobacteraceae</taxon>
        <taxon>Lysobacter</taxon>
    </lineage>
</organism>
<dbReference type="Proteomes" id="UP001501083">
    <property type="component" value="Unassembled WGS sequence"/>
</dbReference>
<comment type="caution">
    <text evidence="12">The sequence shown here is derived from an EMBL/GenBank/DDBJ whole genome shotgun (WGS) entry which is preliminary data.</text>
</comment>
<evidence type="ECO:0000256" key="1">
    <source>
        <dbReference type="ARBA" id="ARBA00004383"/>
    </source>
</evidence>
<sequence length="140" mass="14821">MSIDRHLRIVLPLAAVVALAACQPQAPQAPAVPPTELLAVDTPPPGYPEELACDNVGGQVVLQLTVGADGKPSSVEVFRSSGIAPLDKAAQEGVRGWVFKPATRAGVAQITKLQVPVNFRPPQVRPQSCFVLDEQRRRGG</sequence>
<keyword evidence="6" id="KW-0812">Transmembrane</keyword>
<reference evidence="13" key="1">
    <citation type="journal article" date="2019" name="Int. J. Syst. Evol. Microbiol.">
        <title>The Global Catalogue of Microorganisms (GCM) 10K type strain sequencing project: providing services to taxonomists for standard genome sequencing and annotation.</title>
        <authorList>
            <consortium name="The Broad Institute Genomics Platform"/>
            <consortium name="The Broad Institute Genome Sequencing Center for Infectious Disease"/>
            <person name="Wu L."/>
            <person name="Ma J."/>
        </authorList>
    </citation>
    <scope>NUCLEOTIDE SEQUENCE [LARGE SCALE GENOMIC DNA]</scope>
    <source>
        <strain evidence="13">JCM 19212</strain>
    </source>
</reference>
<proteinExistence type="inferred from homology"/>
<dbReference type="NCBIfam" id="TIGR01352">
    <property type="entry name" value="tonB_Cterm"/>
    <property type="match status" value="1"/>
</dbReference>
<protein>
    <recommendedName>
        <fullName evidence="11">TonB C-terminal domain-containing protein</fullName>
    </recommendedName>
</protein>
<feature type="chain" id="PRO_5045512359" description="TonB C-terminal domain-containing protein" evidence="10">
    <location>
        <begin position="21"/>
        <end position="140"/>
    </location>
</feature>
<dbReference type="InterPro" id="IPR037682">
    <property type="entry name" value="TonB_C"/>
</dbReference>
<feature type="signal peptide" evidence="10">
    <location>
        <begin position="1"/>
        <end position="20"/>
    </location>
</feature>
<keyword evidence="10" id="KW-0732">Signal</keyword>
<evidence type="ECO:0000256" key="9">
    <source>
        <dbReference type="ARBA" id="ARBA00023136"/>
    </source>
</evidence>
<evidence type="ECO:0000259" key="11">
    <source>
        <dbReference type="PROSITE" id="PS52015"/>
    </source>
</evidence>
<evidence type="ECO:0000313" key="13">
    <source>
        <dbReference type="Proteomes" id="UP001501083"/>
    </source>
</evidence>
<keyword evidence="3" id="KW-0813">Transport</keyword>
<gene>
    <name evidence="12" type="ORF">GCM10025759_12790</name>
</gene>
<dbReference type="SUPFAM" id="SSF74653">
    <property type="entry name" value="TolA/TonB C-terminal domain"/>
    <property type="match status" value="1"/>
</dbReference>
<name>A0ABP9L7E2_9GAMM</name>
<evidence type="ECO:0000313" key="12">
    <source>
        <dbReference type="EMBL" id="GAA5072621.1"/>
    </source>
</evidence>
<dbReference type="Gene3D" id="3.30.1150.10">
    <property type="match status" value="1"/>
</dbReference>
<keyword evidence="4" id="KW-1003">Cell membrane</keyword>
<dbReference type="PANTHER" id="PTHR33446:SF2">
    <property type="entry name" value="PROTEIN TONB"/>
    <property type="match status" value="1"/>
</dbReference>
<evidence type="ECO:0000256" key="10">
    <source>
        <dbReference type="SAM" id="SignalP"/>
    </source>
</evidence>
<evidence type="ECO:0000256" key="4">
    <source>
        <dbReference type="ARBA" id="ARBA00022475"/>
    </source>
</evidence>
<keyword evidence="9" id="KW-0472">Membrane</keyword>
<accession>A0ABP9L7E2</accession>
<evidence type="ECO:0000256" key="2">
    <source>
        <dbReference type="ARBA" id="ARBA00006555"/>
    </source>
</evidence>
<keyword evidence="7" id="KW-0653">Protein transport</keyword>
<evidence type="ECO:0000256" key="5">
    <source>
        <dbReference type="ARBA" id="ARBA00022519"/>
    </source>
</evidence>
<evidence type="ECO:0000256" key="3">
    <source>
        <dbReference type="ARBA" id="ARBA00022448"/>
    </source>
</evidence>
<dbReference type="InterPro" id="IPR006260">
    <property type="entry name" value="TonB/TolA_C"/>
</dbReference>
<keyword evidence="5" id="KW-0997">Cell inner membrane</keyword>
<dbReference type="Pfam" id="PF03544">
    <property type="entry name" value="TonB_C"/>
    <property type="match status" value="1"/>
</dbReference>
<keyword evidence="8" id="KW-1133">Transmembrane helix</keyword>
<dbReference type="PANTHER" id="PTHR33446">
    <property type="entry name" value="PROTEIN TONB-RELATED"/>
    <property type="match status" value="1"/>
</dbReference>
<dbReference type="RefSeq" id="WP_158986872.1">
    <property type="nucleotide sequence ID" value="NZ_BAABKY010000002.1"/>
</dbReference>